<accession>A0AA46VUP8</accession>
<dbReference type="AntiFam" id="ANF00261">
    <property type="entry name" value="Protein of unknown function (DUF1534)"/>
</dbReference>
<evidence type="ECO:0000313" key="2">
    <source>
        <dbReference type="Proteomes" id="UP001163644"/>
    </source>
</evidence>
<reference evidence="1" key="1">
    <citation type="submission" date="2019-02" db="EMBL/GenBank/DDBJ databases">
        <authorList>
            <person name="Lutz S."/>
            <person name="Schori C."/>
            <person name="Ahrens C.H."/>
            <person name="Gueguen E."/>
        </authorList>
    </citation>
    <scope>NUCLEOTIDE SEQUENCE</scope>
    <source>
        <strain evidence="1">Psy35</strain>
    </source>
</reference>
<gene>
    <name evidence="1" type="ORF">EZZ81_07340</name>
</gene>
<dbReference type="Proteomes" id="UP001163644">
    <property type="component" value="Chromosome"/>
</dbReference>
<sequence length="46" mass="5158">MAFRRLNLIVPTLQRGNAARDTPRHILAPSHNLQNDQPFALPVLAI</sequence>
<organism evidence="1 2">
    <name type="scientific">Pseudomonas viridiflava</name>
    <name type="common">Phytomonas viridiflava</name>
    <dbReference type="NCBI Taxonomy" id="33069"/>
    <lineage>
        <taxon>Bacteria</taxon>
        <taxon>Pseudomonadati</taxon>
        <taxon>Pseudomonadota</taxon>
        <taxon>Gammaproteobacteria</taxon>
        <taxon>Pseudomonadales</taxon>
        <taxon>Pseudomonadaceae</taxon>
        <taxon>Pseudomonas</taxon>
    </lineage>
</organism>
<proteinExistence type="predicted"/>
<evidence type="ECO:0000313" key="1">
    <source>
        <dbReference type="EMBL" id="UZA68045.1"/>
    </source>
</evidence>
<dbReference type="EMBL" id="CP036495">
    <property type="protein sequence ID" value="UZA68045.1"/>
    <property type="molecule type" value="Genomic_DNA"/>
</dbReference>
<dbReference type="AlphaFoldDB" id="A0AA46VUP8"/>
<name>A0AA46VUP8_PSEVI</name>
<protein>
    <submittedName>
        <fullName evidence="1">DUF1534 domain-containing protein</fullName>
    </submittedName>
</protein>